<evidence type="ECO:0008006" key="12">
    <source>
        <dbReference type="Google" id="ProtNLM"/>
    </source>
</evidence>
<dbReference type="EMBL" id="LGRX02008249">
    <property type="protein sequence ID" value="KAK3273798.1"/>
    <property type="molecule type" value="Genomic_DNA"/>
</dbReference>
<dbReference type="InterPro" id="IPR050239">
    <property type="entry name" value="Sigma-70_RNA_pol_init_factors"/>
</dbReference>
<dbReference type="InterPro" id="IPR013325">
    <property type="entry name" value="RNA_pol_sigma_r2"/>
</dbReference>
<dbReference type="InterPro" id="IPR000943">
    <property type="entry name" value="RNA_pol_sigma70"/>
</dbReference>
<feature type="compositionally biased region" description="Basic and acidic residues" evidence="6">
    <location>
        <begin position="91"/>
        <end position="107"/>
    </location>
</feature>
<evidence type="ECO:0000256" key="3">
    <source>
        <dbReference type="ARBA" id="ARBA00023082"/>
    </source>
</evidence>
<proteinExistence type="inferred from homology"/>
<feature type="domain" description="RNA polymerase sigma-70 region 3" evidence="7">
    <location>
        <begin position="439"/>
        <end position="496"/>
    </location>
</feature>
<dbReference type="SUPFAM" id="SSF88946">
    <property type="entry name" value="Sigma2 domain of RNA polymerase sigma factors"/>
    <property type="match status" value="1"/>
</dbReference>
<evidence type="ECO:0000259" key="9">
    <source>
        <dbReference type="Pfam" id="PF04545"/>
    </source>
</evidence>
<protein>
    <recommendedName>
        <fullName evidence="12">RNA polymerase sigma factor</fullName>
    </recommendedName>
</protein>
<keyword evidence="11" id="KW-1185">Reference proteome</keyword>
<dbReference type="SUPFAM" id="SSF88659">
    <property type="entry name" value="Sigma3 and sigma4 domains of RNA polymerase sigma factors"/>
    <property type="match status" value="2"/>
</dbReference>
<dbReference type="InterPro" id="IPR014284">
    <property type="entry name" value="RNA_pol_sigma-70_dom"/>
</dbReference>
<sequence>MTARIPPRVAVLRTSDALKHAFRVRSPDRRAASTRLDTSSFKNSARLNDVGAVLCSSEPTQQLPTLHRNACANEQQKPEDSDRNAPQSAFTHEEEQAYSTIRERDVRSAQVDPTPCSTTGVKDKDIWYHSTFREDAVNNSILSAFKLKIGGRIVRTEKQLPSRETRKVEMSRAPVKKKQATRTAARKVKKASVVRKPRALSRSKQSAGKILAEEQVSRRKKRRERRLREMEAVIGAAAGVEAAAVSAAMSRERLALEKRRRRVLLEEMKRNPADGLEQDTVVYFLVSAAREPLLTKEEEISLAKQYRESLRIEEGRQEMEKFLLRVPTLVELAAHLQFNSVQELHRREQDGIEAKERMIRANLRLVVSCAKRYQNQGLPLLDLWQEGTVGLIKGVERYDPEKGFRLSTYAYWWIRQAMTRGLAYQSRLIRLPMRTIDALIKINREVKRYQNENDFREPTDEELAELTGLTAPRVKTVLQASLPVLSLDDRIAENNDVVKGVSSSPQVSTEMVHSTTLPHAGEEYSSVSGMEMQTSLSGPNSYSSTCLAEVEQGLLKEGIQEVLRGTLTPREIRVLQLRYGLSGETACKVADVGVVLGLSRERTRQIEKEAIRKLIAQPGTDELREYLYICT</sequence>
<feature type="domain" description="RNA polymerase sigma-70 region 2" evidence="8">
    <location>
        <begin position="358"/>
        <end position="427"/>
    </location>
</feature>
<dbReference type="Pfam" id="PF04539">
    <property type="entry name" value="Sigma70_r3"/>
    <property type="match status" value="1"/>
</dbReference>
<evidence type="ECO:0000259" key="7">
    <source>
        <dbReference type="Pfam" id="PF04539"/>
    </source>
</evidence>
<reference evidence="10 11" key="1">
    <citation type="journal article" date="2015" name="Genome Biol. Evol.">
        <title>Comparative Genomics of a Bacterivorous Green Alga Reveals Evolutionary Causalities and Consequences of Phago-Mixotrophic Mode of Nutrition.</title>
        <authorList>
            <person name="Burns J.A."/>
            <person name="Paasch A."/>
            <person name="Narechania A."/>
            <person name="Kim E."/>
        </authorList>
    </citation>
    <scope>NUCLEOTIDE SEQUENCE [LARGE SCALE GENOMIC DNA]</scope>
    <source>
        <strain evidence="10 11">PLY_AMNH</strain>
    </source>
</reference>
<dbReference type="InterPro" id="IPR013324">
    <property type="entry name" value="RNA_pol_sigma_r3/r4-like"/>
</dbReference>
<keyword evidence="4" id="KW-0238">DNA-binding</keyword>
<evidence type="ECO:0000256" key="6">
    <source>
        <dbReference type="SAM" id="MobiDB-lite"/>
    </source>
</evidence>
<dbReference type="Gene3D" id="1.10.601.10">
    <property type="entry name" value="RNA Polymerase Primary Sigma Factor"/>
    <property type="match status" value="1"/>
</dbReference>
<name>A0AAE0L6C9_9CHLO</name>
<evidence type="ECO:0000313" key="11">
    <source>
        <dbReference type="Proteomes" id="UP001190700"/>
    </source>
</evidence>
<dbReference type="GO" id="GO:0006352">
    <property type="term" value="P:DNA-templated transcription initiation"/>
    <property type="evidence" value="ECO:0007669"/>
    <property type="project" value="InterPro"/>
</dbReference>
<feature type="region of interest" description="Disordered" evidence="6">
    <location>
        <begin position="197"/>
        <end position="224"/>
    </location>
</feature>
<evidence type="ECO:0000259" key="8">
    <source>
        <dbReference type="Pfam" id="PF04542"/>
    </source>
</evidence>
<dbReference type="InterPro" id="IPR007627">
    <property type="entry name" value="RNA_pol_sigma70_r2"/>
</dbReference>
<dbReference type="InterPro" id="IPR007630">
    <property type="entry name" value="RNA_pol_sigma70_r4"/>
</dbReference>
<keyword evidence="3" id="KW-0731">Sigma factor</keyword>
<dbReference type="PANTHER" id="PTHR30603:SF47">
    <property type="entry name" value="RNA POLYMERASE SIGMA FACTOR SIGD, CHLOROPLASTIC"/>
    <property type="match status" value="1"/>
</dbReference>
<gene>
    <name evidence="10" type="ORF">CYMTET_17978</name>
</gene>
<evidence type="ECO:0000256" key="1">
    <source>
        <dbReference type="ARBA" id="ARBA00007788"/>
    </source>
</evidence>
<comment type="similarity">
    <text evidence="1">Belongs to the sigma-70 factor family.</text>
</comment>
<dbReference type="Pfam" id="PF04545">
    <property type="entry name" value="Sigma70_r4"/>
    <property type="match status" value="1"/>
</dbReference>
<organism evidence="10 11">
    <name type="scientific">Cymbomonas tetramitiformis</name>
    <dbReference type="NCBI Taxonomy" id="36881"/>
    <lineage>
        <taxon>Eukaryota</taxon>
        <taxon>Viridiplantae</taxon>
        <taxon>Chlorophyta</taxon>
        <taxon>Pyramimonadophyceae</taxon>
        <taxon>Pyramimonadales</taxon>
        <taxon>Pyramimonadaceae</taxon>
        <taxon>Cymbomonas</taxon>
    </lineage>
</organism>
<dbReference type="PRINTS" id="PR00046">
    <property type="entry name" value="SIGMA70FCT"/>
</dbReference>
<comment type="caution">
    <text evidence="10">The sequence shown here is derived from an EMBL/GenBank/DDBJ whole genome shotgun (WGS) entry which is preliminary data.</text>
</comment>
<dbReference type="Pfam" id="PF04542">
    <property type="entry name" value="Sigma70_r2"/>
    <property type="match status" value="1"/>
</dbReference>
<evidence type="ECO:0000256" key="4">
    <source>
        <dbReference type="ARBA" id="ARBA00023125"/>
    </source>
</evidence>
<dbReference type="InterPro" id="IPR036388">
    <property type="entry name" value="WH-like_DNA-bd_sf"/>
</dbReference>
<dbReference type="InterPro" id="IPR007624">
    <property type="entry name" value="RNA_pol_sigma70_r3"/>
</dbReference>
<dbReference type="NCBIfam" id="TIGR02937">
    <property type="entry name" value="sigma70-ECF"/>
    <property type="match status" value="1"/>
</dbReference>
<evidence type="ECO:0000313" key="10">
    <source>
        <dbReference type="EMBL" id="KAK3273798.1"/>
    </source>
</evidence>
<evidence type="ECO:0000256" key="5">
    <source>
        <dbReference type="ARBA" id="ARBA00023163"/>
    </source>
</evidence>
<dbReference type="GO" id="GO:0016987">
    <property type="term" value="F:sigma factor activity"/>
    <property type="evidence" value="ECO:0007669"/>
    <property type="project" value="UniProtKB-KW"/>
</dbReference>
<accession>A0AAE0L6C9</accession>
<keyword evidence="2" id="KW-0805">Transcription regulation</keyword>
<feature type="domain" description="RNA polymerase sigma-70 region 4" evidence="9">
    <location>
        <begin position="566"/>
        <end position="614"/>
    </location>
</feature>
<feature type="region of interest" description="Disordered" evidence="6">
    <location>
        <begin position="72"/>
        <end position="122"/>
    </location>
</feature>
<dbReference type="Gene3D" id="1.10.10.10">
    <property type="entry name" value="Winged helix-like DNA-binding domain superfamily/Winged helix DNA-binding domain"/>
    <property type="match status" value="2"/>
</dbReference>
<keyword evidence="5" id="KW-0804">Transcription</keyword>
<dbReference type="AlphaFoldDB" id="A0AAE0L6C9"/>
<dbReference type="GO" id="GO:0003677">
    <property type="term" value="F:DNA binding"/>
    <property type="evidence" value="ECO:0007669"/>
    <property type="project" value="UniProtKB-KW"/>
</dbReference>
<dbReference type="PANTHER" id="PTHR30603">
    <property type="entry name" value="RNA POLYMERASE SIGMA FACTOR RPO"/>
    <property type="match status" value="1"/>
</dbReference>
<dbReference type="Proteomes" id="UP001190700">
    <property type="component" value="Unassembled WGS sequence"/>
</dbReference>
<evidence type="ECO:0000256" key="2">
    <source>
        <dbReference type="ARBA" id="ARBA00023015"/>
    </source>
</evidence>